<evidence type="ECO:0000256" key="2">
    <source>
        <dbReference type="SAM" id="SignalP"/>
    </source>
</evidence>
<evidence type="ECO:0000313" key="4">
    <source>
        <dbReference type="EMBL" id="CAD8334077.1"/>
    </source>
</evidence>
<dbReference type="PANTHER" id="PTHR46023:SF6">
    <property type="entry name" value="LIPASE CLASS 3 FAMILY PROTEIN"/>
    <property type="match status" value="1"/>
</dbReference>
<name>A0A7R9WSI0_9STRA</name>
<feature type="domain" description="Fungal lipase-type" evidence="3">
    <location>
        <begin position="382"/>
        <end position="509"/>
    </location>
</feature>
<sequence>MSQLRIMAARRVWFLILMICTLSICSIASDRSHQHETRQSRRRRRRSADNGNRRHDQRQHSAKNGLDEISTLFDRLSEDSPDLDSTNTSNWIEQMGNDLQIFLRNNVFGQNDVDSRSDSFLSHVTSTHPEGDSADASAQHGNIRSGDDASSAADSTESTSPNWLDAFIEGISHTDDAHDNDHAQVRDEEKESFLEGLTTISQQWKESSTKIPTIDAIKAVFSALDDVLKQLDRTFGKVFEGFDSFPLAVVYFLAYEDSQKNVSWKRRQHLWYDQVPRNVMVELHDALYLSQLAYVDSLQVFADGLRRFHNNSWQLVYGSTESRPNYPANFLLVHKQMAPMHEKKPRHHADAMQSIMPWESKPWLEYEEDADSNGRSNEIEVVLVVRGTKELTDVLSDGMLEPVPYRDGFAHGGILQGGLELAEEHLPKLRQLLEHSGRERIKLYIVGHSLGAGAGTIAAMEFNEYDFITVEAVGFGCPALLSPELSESVKDYVETIVADSDIVPRMSGATLVNVLLDMMKLEWKEQFHADLEFYVARAKQMSPLAKLVPKADDLKKWFEALIADKSDHPIRQIADSGKHADAHTRHSAGIQRTEPVLIPPGSCIHMYRDGVGYTAAYTPCDFFNQVDVSRTAVDDHMIMTGYHRAMVTWVRDQDQNFMFDFKHDIASIPC</sequence>
<evidence type="ECO:0000256" key="1">
    <source>
        <dbReference type="SAM" id="MobiDB-lite"/>
    </source>
</evidence>
<evidence type="ECO:0000259" key="3">
    <source>
        <dbReference type="Pfam" id="PF01764"/>
    </source>
</evidence>
<dbReference type="Gene3D" id="3.40.50.1820">
    <property type="entry name" value="alpha/beta hydrolase"/>
    <property type="match status" value="1"/>
</dbReference>
<dbReference type="InterPro" id="IPR029058">
    <property type="entry name" value="AB_hydrolase_fold"/>
</dbReference>
<feature type="chain" id="PRO_5031453798" description="Fungal lipase-type domain-containing protein" evidence="2">
    <location>
        <begin position="29"/>
        <end position="670"/>
    </location>
</feature>
<feature type="compositionally biased region" description="Polar residues" evidence="1">
    <location>
        <begin position="118"/>
        <end position="128"/>
    </location>
</feature>
<dbReference type="Pfam" id="PF01764">
    <property type="entry name" value="Lipase_3"/>
    <property type="match status" value="1"/>
</dbReference>
<reference evidence="4" key="1">
    <citation type="submission" date="2021-01" db="EMBL/GenBank/DDBJ databases">
        <authorList>
            <person name="Corre E."/>
            <person name="Pelletier E."/>
            <person name="Niang G."/>
            <person name="Scheremetjew M."/>
            <person name="Finn R."/>
            <person name="Kale V."/>
            <person name="Holt S."/>
            <person name="Cochrane G."/>
            <person name="Meng A."/>
            <person name="Brown T."/>
            <person name="Cohen L."/>
        </authorList>
    </citation>
    <scope>NUCLEOTIDE SEQUENCE</scope>
    <source>
        <strain evidence="4">CCMP3328</strain>
    </source>
</reference>
<dbReference type="AlphaFoldDB" id="A0A7R9WSI0"/>
<proteinExistence type="predicted"/>
<feature type="region of interest" description="Disordered" evidence="1">
    <location>
        <begin position="31"/>
        <end position="66"/>
    </location>
</feature>
<dbReference type="EMBL" id="HBEF01009819">
    <property type="protein sequence ID" value="CAD8334077.1"/>
    <property type="molecule type" value="Transcribed_RNA"/>
</dbReference>
<keyword evidence="2" id="KW-0732">Signal</keyword>
<accession>A0A7R9WSI0</accession>
<protein>
    <recommendedName>
        <fullName evidence="3">Fungal lipase-type domain-containing protein</fullName>
    </recommendedName>
</protein>
<feature type="signal peptide" evidence="2">
    <location>
        <begin position="1"/>
        <end position="28"/>
    </location>
</feature>
<dbReference type="PANTHER" id="PTHR46023">
    <property type="entry name" value="LIPASE CLASS 3 PROTEIN-LIKE"/>
    <property type="match status" value="1"/>
</dbReference>
<gene>
    <name evidence="4" type="ORF">CAUS1442_LOCUS6182</name>
</gene>
<dbReference type="CDD" id="cd00519">
    <property type="entry name" value="Lipase_3"/>
    <property type="match status" value="1"/>
</dbReference>
<dbReference type="GO" id="GO:0006629">
    <property type="term" value="P:lipid metabolic process"/>
    <property type="evidence" value="ECO:0007669"/>
    <property type="project" value="InterPro"/>
</dbReference>
<dbReference type="SUPFAM" id="SSF53474">
    <property type="entry name" value="alpha/beta-Hydrolases"/>
    <property type="match status" value="1"/>
</dbReference>
<dbReference type="InterPro" id="IPR002921">
    <property type="entry name" value="Fungal_lipase-type"/>
</dbReference>
<feature type="region of interest" description="Disordered" evidence="1">
    <location>
        <begin position="116"/>
        <end position="159"/>
    </location>
</feature>
<organism evidence="4">
    <name type="scientific">Craspedostauros australis</name>
    <dbReference type="NCBI Taxonomy" id="1486917"/>
    <lineage>
        <taxon>Eukaryota</taxon>
        <taxon>Sar</taxon>
        <taxon>Stramenopiles</taxon>
        <taxon>Ochrophyta</taxon>
        <taxon>Bacillariophyta</taxon>
        <taxon>Bacillariophyceae</taxon>
        <taxon>Bacillariophycidae</taxon>
        <taxon>Naviculales</taxon>
        <taxon>Naviculaceae</taxon>
        <taxon>Craspedostauros</taxon>
    </lineage>
</organism>